<name>A0A2N0ZEC4_9BACI</name>
<dbReference type="AlphaFoldDB" id="A0A2N0ZEC4"/>
<keyword evidence="3" id="KW-1185">Reference proteome</keyword>
<reference evidence="2 3" key="1">
    <citation type="journal article" date="2010" name="Int. J. Syst. Evol. Microbiol.">
        <title>Bacillus horneckiae sp. nov., isolated from a spacecraft-assembly clean room.</title>
        <authorList>
            <person name="Vaishampayan P."/>
            <person name="Probst A."/>
            <person name="Krishnamurthi S."/>
            <person name="Ghosh S."/>
            <person name="Osman S."/>
            <person name="McDowall A."/>
            <person name="Ruckmani A."/>
            <person name="Mayilraj S."/>
            <person name="Venkateswaran K."/>
        </authorList>
    </citation>
    <scope>NUCLEOTIDE SEQUENCE [LARGE SCALE GENOMIC DNA]</scope>
    <source>
        <strain evidence="3">1PO1SC</strain>
    </source>
</reference>
<dbReference type="Proteomes" id="UP000233343">
    <property type="component" value="Unassembled WGS sequence"/>
</dbReference>
<gene>
    <name evidence="2" type="ORF">CWS20_17025</name>
</gene>
<evidence type="ECO:0000313" key="3">
    <source>
        <dbReference type="Proteomes" id="UP000233343"/>
    </source>
</evidence>
<dbReference type="PRINTS" id="PR00111">
    <property type="entry name" value="ABHYDROLASE"/>
</dbReference>
<dbReference type="Pfam" id="PF00561">
    <property type="entry name" value="Abhydrolase_1"/>
    <property type="match status" value="1"/>
</dbReference>
<protein>
    <submittedName>
        <fullName evidence="2">Alpha/beta hydrolase</fullName>
    </submittedName>
</protein>
<dbReference type="InterPro" id="IPR000073">
    <property type="entry name" value="AB_hydrolase_1"/>
</dbReference>
<dbReference type="InterPro" id="IPR029058">
    <property type="entry name" value="AB_hydrolase_fold"/>
</dbReference>
<sequence length="291" mass="33307">MGTLTHIIQSFKGEHALVTKQLGNHTTINGNEIYYEYYENKSAKQTFVLLHGFLSSSFSFRKMIPLMAANYKVVNIDLPPFGKSGKSHQFKYSYENMAETLIQLLENLHLGDVILVGHSMGGQICLNIAHQKPSIVKQIVLLSSSSYLPRMKKAMIYSSYLPFFPFYVKKYLEKSGLEANLQNVVYNQKMIDEEMRQGYMEPFLHNEIFRALSRMIRDREGDLDEKVLKTINTPCLLIWGSHDRVVPLSIGKRLKEDLPNSKLVVINDAGHLIPEEKPSQVMSIIVEHLQN</sequence>
<dbReference type="SUPFAM" id="SSF53474">
    <property type="entry name" value="alpha/beta-Hydrolases"/>
    <property type="match status" value="1"/>
</dbReference>
<evidence type="ECO:0000259" key="1">
    <source>
        <dbReference type="Pfam" id="PF00561"/>
    </source>
</evidence>
<feature type="domain" description="AB hydrolase-1" evidence="1">
    <location>
        <begin position="46"/>
        <end position="278"/>
    </location>
</feature>
<dbReference type="PANTHER" id="PTHR46438">
    <property type="entry name" value="ALPHA/BETA-HYDROLASES SUPERFAMILY PROTEIN"/>
    <property type="match status" value="1"/>
</dbReference>
<keyword evidence="2" id="KW-0378">Hydrolase</keyword>
<dbReference type="PRINTS" id="PR00412">
    <property type="entry name" value="EPOXHYDRLASE"/>
</dbReference>
<dbReference type="InterPro" id="IPR000639">
    <property type="entry name" value="Epox_hydrolase-like"/>
</dbReference>
<organism evidence="2 3">
    <name type="scientific">Cytobacillus horneckiae</name>
    <dbReference type="NCBI Taxonomy" id="549687"/>
    <lineage>
        <taxon>Bacteria</taxon>
        <taxon>Bacillati</taxon>
        <taxon>Bacillota</taxon>
        <taxon>Bacilli</taxon>
        <taxon>Bacillales</taxon>
        <taxon>Bacillaceae</taxon>
        <taxon>Cytobacillus</taxon>
    </lineage>
</organism>
<proteinExistence type="predicted"/>
<dbReference type="PANTHER" id="PTHR46438:SF11">
    <property type="entry name" value="LIPASE-RELATED"/>
    <property type="match status" value="1"/>
</dbReference>
<accession>A0A2N0ZEC4</accession>
<dbReference type="EMBL" id="PISD01000036">
    <property type="protein sequence ID" value="PKG27855.1"/>
    <property type="molecule type" value="Genomic_DNA"/>
</dbReference>
<dbReference type="GO" id="GO:0016787">
    <property type="term" value="F:hydrolase activity"/>
    <property type="evidence" value="ECO:0007669"/>
    <property type="project" value="UniProtKB-KW"/>
</dbReference>
<dbReference type="Gene3D" id="3.40.50.1820">
    <property type="entry name" value="alpha/beta hydrolase"/>
    <property type="match status" value="1"/>
</dbReference>
<evidence type="ECO:0000313" key="2">
    <source>
        <dbReference type="EMBL" id="PKG27855.1"/>
    </source>
</evidence>
<comment type="caution">
    <text evidence="2">The sequence shown here is derived from an EMBL/GenBank/DDBJ whole genome shotgun (WGS) entry which is preliminary data.</text>
</comment>